<dbReference type="EMBL" id="JBJKBG010000011">
    <property type="protein sequence ID" value="KAL3716225.1"/>
    <property type="molecule type" value="Genomic_DNA"/>
</dbReference>
<evidence type="ECO:0000256" key="4">
    <source>
        <dbReference type="ARBA" id="ARBA00022475"/>
    </source>
</evidence>
<dbReference type="Gene3D" id="1.20.1280.290">
    <property type="match status" value="2"/>
</dbReference>
<dbReference type="InterPro" id="IPR036259">
    <property type="entry name" value="MFS_trans_sf"/>
</dbReference>
<dbReference type="SUPFAM" id="SSF103473">
    <property type="entry name" value="MFS general substrate transporter"/>
    <property type="match status" value="1"/>
</dbReference>
<evidence type="ECO:0000256" key="5">
    <source>
        <dbReference type="ARBA" id="ARBA00022597"/>
    </source>
</evidence>
<evidence type="ECO:0000256" key="6">
    <source>
        <dbReference type="ARBA" id="ARBA00022692"/>
    </source>
</evidence>
<sequence length="246" mass="27911">MAIFVHPHLWIFTFGILGNFVSFFVFLAPVPTFYKIYRNKSTEKFQSIPYLVALFSSMLWLYYAFLKGNSFLLITINSFGCVIEMVYIAIYIAYAPIATKKSTIKLFALMNMGLFPLLILITHFIPNDDARTTVFGWICTTISVSVFAAPLSIVARVVRTNSVEFMPFSLSFFLTLSAITWFGYGFFQKDWCIMIPNIVGFVLGLSQMVLYGYYRNKEDIKDETLPQRAAVEVVVSGNDPGSDQPS</sequence>
<accession>A0ABD3IPN7</accession>
<dbReference type="PANTHER" id="PTHR10791">
    <property type="entry name" value="RAG1-ACTIVATING PROTEIN 1"/>
    <property type="match status" value="1"/>
</dbReference>
<keyword evidence="3 10" id="KW-0813">Transport</keyword>
<comment type="caution">
    <text evidence="11">The sequence shown here is derived from an EMBL/GenBank/DDBJ whole genome shotgun (WGS) entry which is preliminary data.</text>
</comment>
<name>A0ABD3IPN7_EUCGL</name>
<dbReference type="InterPro" id="IPR047664">
    <property type="entry name" value="SWEET"/>
</dbReference>
<protein>
    <recommendedName>
        <fullName evidence="10">Bidirectional sugar transporter SWEET</fullName>
    </recommendedName>
</protein>
<evidence type="ECO:0000256" key="10">
    <source>
        <dbReference type="RuleBase" id="RU910715"/>
    </source>
</evidence>
<keyword evidence="9 10" id="KW-0472">Membrane</keyword>
<keyword evidence="8 10" id="KW-1133">Transmembrane helix</keyword>
<evidence type="ECO:0000256" key="2">
    <source>
        <dbReference type="ARBA" id="ARBA00007809"/>
    </source>
</evidence>
<evidence type="ECO:0000313" key="12">
    <source>
        <dbReference type="Proteomes" id="UP001634007"/>
    </source>
</evidence>
<reference evidence="11 12" key="1">
    <citation type="submission" date="2024-11" db="EMBL/GenBank/DDBJ databases">
        <title>Chromosome-level genome assembly of Eucalyptus globulus Labill. provides insights into its genome evolution.</title>
        <authorList>
            <person name="Li X."/>
        </authorList>
    </citation>
    <scope>NUCLEOTIDE SEQUENCE [LARGE SCALE GENOMIC DNA]</scope>
    <source>
        <strain evidence="11">CL2024</strain>
        <tissue evidence="11">Fresh tender leaves</tissue>
    </source>
</reference>
<feature type="transmembrane region" description="Helical" evidence="10">
    <location>
        <begin position="132"/>
        <end position="153"/>
    </location>
</feature>
<comment type="similarity">
    <text evidence="2 10">Belongs to the SWEET sugar transporter family.</text>
</comment>
<gene>
    <name evidence="11" type="ORF">ACJRO7_007911</name>
</gene>
<feature type="transmembrane region" description="Helical" evidence="10">
    <location>
        <begin position="48"/>
        <end position="65"/>
    </location>
</feature>
<dbReference type="GO" id="GO:0008515">
    <property type="term" value="F:sucrose transmembrane transporter activity"/>
    <property type="evidence" value="ECO:0007669"/>
    <property type="project" value="UniProtKB-ARBA"/>
</dbReference>
<dbReference type="FunFam" id="1.20.1280.290:FF:000003">
    <property type="entry name" value="Bidirectional sugar transporter SWEET"/>
    <property type="match status" value="1"/>
</dbReference>
<dbReference type="FunFam" id="1.20.1280.290:FF:000001">
    <property type="entry name" value="Bidirectional sugar transporter SWEET"/>
    <property type="match status" value="1"/>
</dbReference>
<feature type="transmembrane region" description="Helical" evidence="10">
    <location>
        <begin position="12"/>
        <end position="36"/>
    </location>
</feature>
<evidence type="ECO:0000256" key="3">
    <source>
        <dbReference type="ARBA" id="ARBA00022448"/>
    </source>
</evidence>
<dbReference type="Proteomes" id="UP001634007">
    <property type="component" value="Unassembled WGS sequence"/>
</dbReference>
<dbReference type="Pfam" id="PF03083">
    <property type="entry name" value="MtN3_slv"/>
    <property type="match status" value="2"/>
</dbReference>
<dbReference type="GO" id="GO:0005886">
    <property type="term" value="C:plasma membrane"/>
    <property type="evidence" value="ECO:0007669"/>
    <property type="project" value="UniProtKB-SubCell"/>
</dbReference>
<feature type="transmembrane region" description="Helical" evidence="10">
    <location>
        <begin position="71"/>
        <end position="94"/>
    </location>
</feature>
<evidence type="ECO:0000313" key="11">
    <source>
        <dbReference type="EMBL" id="KAL3716225.1"/>
    </source>
</evidence>
<dbReference type="InterPro" id="IPR004316">
    <property type="entry name" value="SWEET_rpt"/>
</dbReference>
<evidence type="ECO:0000256" key="7">
    <source>
        <dbReference type="ARBA" id="ARBA00022737"/>
    </source>
</evidence>
<dbReference type="PANTHER" id="PTHR10791:SF222">
    <property type="entry name" value="BIDIRECTIONAL SUGAR TRANSPORTER SWEET15"/>
    <property type="match status" value="1"/>
</dbReference>
<comment type="function">
    <text evidence="10">Mediates both low-affinity uptake and efflux of sugar across the membrane.</text>
</comment>
<keyword evidence="5 10" id="KW-0762">Sugar transport</keyword>
<evidence type="ECO:0000256" key="9">
    <source>
        <dbReference type="ARBA" id="ARBA00023136"/>
    </source>
</evidence>
<proteinExistence type="inferred from homology"/>
<keyword evidence="4" id="KW-1003">Cell membrane</keyword>
<comment type="subcellular location">
    <subcellularLocation>
        <location evidence="1 10">Cell membrane</location>
        <topology evidence="1 10">Multi-pass membrane protein</topology>
    </subcellularLocation>
</comment>
<dbReference type="AlphaFoldDB" id="A0ABD3IPN7"/>
<keyword evidence="6 10" id="KW-0812">Transmembrane</keyword>
<feature type="transmembrane region" description="Helical" evidence="10">
    <location>
        <begin position="165"/>
        <end position="187"/>
    </location>
</feature>
<keyword evidence="7" id="KW-0677">Repeat</keyword>
<feature type="transmembrane region" description="Helical" evidence="10">
    <location>
        <begin position="106"/>
        <end position="126"/>
    </location>
</feature>
<feature type="transmembrane region" description="Helical" evidence="10">
    <location>
        <begin position="193"/>
        <end position="214"/>
    </location>
</feature>
<organism evidence="11 12">
    <name type="scientific">Eucalyptus globulus</name>
    <name type="common">Tasmanian blue gum</name>
    <dbReference type="NCBI Taxonomy" id="34317"/>
    <lineage>
        <taxon>Eukaryota</taxon>
        <taxon>Viridiplantae</taxon>
        <taxon>Streptophyta</taxon>
        <taxon>Embryophyta</taxon>
        <taxon>Tracheophyta</taxon>
        <taxon>Spermatophyta</taxon>
        <taxon>Magnoliopsida</taxon>
        <taxon>eudicotyledons</taxon>
        <taxon>Gunneridae</taxon>
        <taxon>Pentapetalae</taxon>
        <taxon>rosids</taxon>
        <taxon>malvids</taxon>
        <taxon>Myrtales</taxon>
        <taxon>Myrtaceae</taxon>
        <taxon>Myrtoideae</taxon>
        <taxon>Eucalypteae</taxon>
        <taxon>Eucalyptus</taxon>
    </lineage>
</organism>
<evidence type="ECO:0000256" key="8">
    <source>
        <dbReference type="ARBA" id="ARBA00022989"/>
    </source>
</evidence>
<keyword evidence="12" id="KW-1185">Reference proteome</keyword>
<evidence type="ECO:0000256" key="1">
    <source>
        <dbReference type="ARBA" id="ARBA00004651"/>
    </source>
</evidence>